<dbReference type="EMBL" id="GAKP01016628">
    <property type="protein sequence ID" value="JAC42324.1"/>
    <property type="molecule type" value="Transcribed_RNA"/>
</dbReference>
<protein>
    <submittedName>
        <fullName evidence="1">Uncharacterized protein</fullName>
    </submittedName>
</protein>
<accession>A0A034VIL2</accession>
<dbReference type="OrthoDB" id="1684102at2759"/>
<proteinExistence type="predicted"/>
<organism evidence="1">
    <name type="scientific">Bactrocera dorsalis</name>
    <name type="common">Oriental fruit fly</name>
    <name type="synonym">Dacus dorsalis</name>
    <dbReference type="NCBI Taxonomy" id="27457"/>
    <lineage>
        <taxon>Eukaryota</taxon>
        <taxon>Metazoa</taxon>
        <taxon>Ecdysozoa</taxon>
        <taxon>Arthropoda</taxon>
        <taxon>Hexapoda</taxon>
        <taxon>Insecta</taxon>
        <taxon>Pterygota</taxon>
        <taxon>Neoptera</taxon>
        <taxon>Endopterygota</taxon>
        <taxon>Diptera</taxon>
        <taxon>Brachycera</taxon>
        <taxon>Muscomorpha</taxon>
        <taxon>Tephritoidea</taxon>
        <taxon>Tephritidae</taxon>
        <taxon>Bactrocera</taxon>
        <taxon>Bactrocera</taxon>
    </lineage>
</organism>
<evidence type="ECO:0000313" key="1">
    <source>
        <dbReference type="EMBL" id="JAC42324.1"/>
    </source>
</evidence>
<dbReference type="AlphaFoldDB" id="A0A034VIL2"/>
<reference evidence="1" key="1">
    <citation type="journal article" date="2014" name="BMC Genomics">
        <title>Characterizing the developmental transcriptome of the oriental fruit fly, Bactrocera dorsalis (Diptera: Tephritidae) through comparative genomic analysis with Drosophila melanogaster utilizing modENCODE datasets.</title>
        <authorList>
            <person name="Geib S.M."/>
            <person name="Calla B."/>
            <person name="Hall B."/>
            <person name="Hou S."/>
            <person name="Manoukis N.C."/>
        </authorList>
    </citation>
    <scope>NUCLEOTIDE SEQUENCE</scope>
    <source>
        <strain evidence="1">Punador</strain>
    </source>
</reference>
<name>A0A034VIL2_BACDO</name>
<sequence length="248" mass="28396">MNSLLPEVSIPSYDYYYSNESVRSSDRGSDNLLVTFDYGYSDSLLEEANADADFSIEKKQTRIALPELRAVVYPIKEDLESAPLCEQLNLWQRKPAPVSCLDKYADDDYSDSWEQKEEDEEAHENIWFNTALTRSQQAERNKTRFGSDADFKVHHMQHDATFVEYGCDDDVEEEEVEEVEQSLEFSVNARNNGSESSRSAGSANSFYYRQLALDPWLKEAVGAEVQVAQETHETAAEDEEEEFFDSLN</sequence>